<dbReference type="PROSITE" id="PS51011">
    <property type="entry name" value="ARID"/>
    <property type="match status" value="1"/>
</dbReference>
<feature type="compositionally biased region" description="Low complexity" evidence="1">
    <location>
        <begin position="834"/>
        <end position="848"/>
    </location>
</feature>
<proteinExistence type="predicted"/>
<feature type="compositionally biased region" description="Low complexity" evidence="1">
    <location>
        <begin position="519"/>
        <end position="554"/>
    </location>
</feature>
<dbReference type="SMART" id="SM00293">
    <property type="entry name" value="PWWP"/>
    <property type="match status" value="1"/>
</dbReference>
<feature type="compositionally biased region" description="Basic and acidic residues" evidence="1">
    <location>
        <begin position="89"/>
        <end position="98"/>
    </location>
</feature>
<feature type="compositionally biased region" description="Basic and acidic residues" evidence="1">
    <location>
        <begin position="233"/>
        <end position="248"/>
    </location>
</feature>
<feature type="region of interest" description="Disordered" evidence="1">
    <location>
        <begin position="501"/>
        <end position="645"/>
    </location>
</feature>
<feature type="region of interest" description="Disordered" evidence="1">
    <location>
        <begin position="956"/>
        <end position="1016"/>
    </location>
</feature>
<feature type="compositionally biased region" description="Basic and acidic residues" evidence="1">
    <location>
        <begin position="118"/>
        <end position="133"/>
    </location>
</feature>
<dbReference type="InterPro" id="IPR052657">
    <property type="entry name" value="PDP_family_Arabidopsis"/>
</dbReference>
<feature type="compositionally biased region" description="Polar residues" evidence="1">
    <location>
        <begin position="956"/>
        <end position="1005"/>
    </location>
</feature>
<evidence type="ECO:0000259" key="3">
    <source>
        <dbReference type="PROSITE" id="PS51011"/>
    </source>
</evidence>
<dbReference type="EMBL" id="CAXHTA020000016">
    <property type="protein sequence ID" value="CAL5226774.1"/>
    <property type="molecule type" value="Genomic_DNA"/>
</dbReference>
<dbReference type="InterPro" id="IPR000313">
    <property type="entry name" value="PWWP_dom"/>
</dbReference>
<evidence type="ECO:0000259" key="2">
    <source>
        <dbReference type="PROSITE" id="PS50812"/>
    </source>
</evidence>
<keyword evidence="5" id="KW-1185">Reference proteome</keyword>
<dbReference type="SMART" id="SM00501">
    <property type="entry name" value="BRIGHT"/>
    <property type="match status" value="1"/>
</dbReference>
<dbReference type="PANTHER" id="PTHR10688:SF5">
    <property type="entry name" value="PWWP DOMAIN-CONTAINING PROTEIN 1-RELATED"/>
    <property type="match status" value="1"/>
</dbReference>
<feature type="domain" description="PWWP" evidence="2">
    <location>
        <begin position="4"/>
        <end position="65"/>
    </location>
</feature>
<feature type="domain" description="ARID" evidence="3">
    <location>
        <begin position="407"/>
        <end position="498"/>
    </location>
</feature>
<dbReference type="SUPFAM" id="SSF46774">
    <property type="entry name" value="ARID-like"/>
    <property type="match status" value="1"/>
</dbReference>
<dbReference type="PROSITE" id="PS50812">
    <property type="entry name" value="PWWP"/>
    <property type="match status" value="1"/>
</dbReference>
<dbReference type="SUPFAM" id="SSF63748">
    <property type="entry name" value="Tudor/PWWP/MBT"/>
    <property type="match status" value="1"/>
</dbReference>
<feature type="compositionally biased region" description="Low complexity" evidence="1">
    <location>
        <begin position="893"/>
        <end position="902"/>
    </location>
</feature>
<dbReference type="Pfam" id="PF01388">
    <property type="entry name" value="ARID"/>
    <property type="match status" value="1"/>
</dbReference>
<comment type="caution">
    <text evidence="4">The sequence shown here is derived from an EMBL/GenBank/DDBJ whole genome shotgun (WGS) entry which is preliminary data.</text>
</comment>
<name>A0ABP1G3T4_9CHLO</name>
<dbReference type="InterPro" id="IPR001606">
    <property type="entry name" value="ARID_dom"/>
</dbReference>
<feature type="compositionally biased region" description="Basic residues" evidence="1">
    <location>
        <begin position="583"/>
        <end position="595"/>
    </location>
</feature>
<feature type="region of interest" description="Disordered" evidence="1">
    <location>
        <begin position="805"/>
        <end position="902"/>
    </location>
</feature>
<dbReference type="PANTHER" id="PTHR10688">
    <property type="entry name" value="PWWP DOMAIN-CONTAINING PROTEIN"/>
    <property type="match status" value="1"/>
</dbReference>
<gene>
    <name evidence="4" type="primary">g9631</name>
    <name evidence="4" type="ORF">VP750_LOCUS8680</name>
</gene>
<dbReference type="Gene3D" id="2.30.30.140">
    <property type="match status" value="1"/>
</dbReference>
<dbReference type="Gene3D" id="1.10.150.60">
    <property type="entry name" value="ARID DNA-binding domain"/>
    <property type="match status" value="1"/>
</dbReference>
<feature type="region of interest" description="Disordered" evidence="1">
    <location>
        <begin position="746"/>
        <end position="774"/>
    </location>
</feature>
<feature type="region of interest" description="Disordered" evidence="1">
    <location>
        <begin position="89"/>
        <end position="135"/>
    </location>
</feature>
<dbReference type="InterPro" id="IPR036431">
    <property type="entry name" value="ARID_dom_sf"/>
</dbReference>
<dbReference type="SMART" id="SM01014">
    <property type="entry name" value="ARID"/>
    <property type="match status" value="1"/>
</dbReference>
<reference evidence="4 5" key="1">
    <citation type="submission" date="2024-06" db="EMBL/GenBank/DDBJ databases">
        <authorList>
            <person name="Kraege A."/>
            <person name="Thomma B."/>
        </authorList>
    </citation>
    <scope>NUCLEOTIDE SEQUENCE [LARGE SCALE GENOMIC DNA]</scope>
</reference>
<feature type="compositionally biased region" description="Acidic residues" evidence="1">
    <location>
        <begin position="555"/>
        <end position="573"/>
    </location>
</feature>
<dbReference type="CDD" id="cd05162">
    <property type="entry name" value="PWWP"/>
    <property type="match status" value="1"/>
</dbReference>
<evidence type="ECO:0000313" key="5">
    <source>
        <dbReference type="Proteomes" id="UP001497392"/>
    </source>
</evidence>
<sequence length="1016" mass="111843">MWNVGDLVFVRITGYPWWPGQVMATEKVGNKFMALKKDGTAPVNFFGDNEFGWCPSEDMLGFDKHYKELSEQKTTRQFRNFKRAVEEAKEVADRREGKMPVTSHDPVDFLDPSTYPHSDSEDAQPDKPDRDLRPTPLDAEAAKVTTAQHALQLLYMAARELGQTPDQVASHNASALRQLLFSCVRRRLVVAPGLSSPFGKAAKERPAKRKSMSEKTPQKKKQRLVKAGSAGSTEKESKRRLSIKRESIQLEDIEEEALPQSQPSMRKPQLPPRQKLGTPAADSDEDDSAPVITGAEEIKYRAQKLQAFLLKARACAADEGHRRLLARNATEFAACLRLREQVYARSRHHLSKHEEWGVCLKEAMSIPGMHFERPPKPRKARRKSGIHVPVPEPHETATFYEYGAMVPMDRATFMGELEAFYTRRDALLHTPQVDGRVVDLHRVFQAVAERGGCEAVMLNRQWREVSLACHLDDSNKQLPGLIRKHYCRLLLAYERELTQGAPSHTISKKPRAEKESKAKSAQADVAARVSKAAAKRPAPQAQEAGASEDSSSSEAAEEDAESAEEDSNDEPYEEAGPVASVRVKPKAAKQKKPKPRQLESPKESMASSKALQNAAKQKRRPENGHDAFADLDDEPIPRPKKPKEATDFDVVGEVLNNLRPPGPPLKQLKMKFDQEFELPSQSIVWAIMKDITKDWEMKKEAILLNHLTKSVVVTFRTERHAKTVYDFLMKKKIIFKAPKAAVGLSLHAPGDNKSKPGKRQQHATSFRSNGRPVPVYAAPAAPVVPYQDPRRAPAAPQHTSLFRSLAAESRTSQPTNVTPIGDPRLLYGRPAQPPQMGGPAQQQQQQQQYSAYNTAAPGPASAQGYVQPVDPRRTAPSDPRLGSAPGASGSMHQPQASSAPAGAQLGGLDLMAILQNAGVRPIPQPQPHPVKQEPSSSIQAPMLAGEMENMYAAPISSGQWAGSQGGTSLSQPQLKSEQAAPTQDSAQGGQTGPQDSSAANMSDQMLQILEQLKKGG</sequence>
<dbReference type="Proteomes" id="UP001497392">
    <property type="component" value="Unassembled WGS sequence"/>
</dbReference>
<protein>
    <submittedName>
        <fullName evidence="4">G9631 protein</fullName>
    </submittedName>
</protein>
<evidence type="ECO:0000256" key="1">
    <source>
        <dbReference type="SAM" id="MobiDB-lite"/>
    </source>
</evidence>
<evidence type="ECO:0000313" key="4">
    <source>
        <dbReference type="EMBL" id="CAL5226774.1"/>
    </source>
</evidence>
<dbReference type="CDD" id="cd16100">
    <property type="entry name" value="ARID"/>
    <property type="match status" value="1"/>
</dbReference>
<feature type="compositionally biased region" description="Basic and acidic residues" evidence="1">
    <location>
        <begin position="201"/>
        <end position="217"/>
    </location>
</feature>
<feature type="compositionally biased region" description="Polar residues" evidence="1">
    <location>
        <begin position="809"/>
        <end position="818"/>
    </location>
</feature>
<feature type="region of interest" description="Disordered" evidence="1">
    <location>
        <begin position="196"/>
        <end position="288"/>
    </location>
</feature>
<dbReference type="Pfam" id="PF00855">
    <property type="entry name" value="PWWP"/>
    <property type="match status" value="1"/>
</dbReference>
<accession>A0ABP1G3T4</accession>
<feature type="compositionally biased region" description="Polar residues" evidence="1">
    <location>
        <begin position="605"/>
        <end position="615"/>
    </location>
</feature>
<organism evidence="4 5">
    <name type="scientific">Coccomyxa viridis</name>
    <dbReference type="NCBI Taxonomy" id="1274662"/>
    <lineage>
        <taxon>Eukaryota</taxon>
        <taxon>Viridiplantae</taxon>
        <taxon>Chlorophyta</taxon>
        <taxon>core chlorophytes</taxon>
        <taxon>Trebouxiophyceae</taxon>
        <taxon>Trebouxiophyceae incertae sedis</taxon>
        <taxon>Coccomyxaceae</taxon>
        <taxon>Coccomyxa</taxon>
    </lineage>
</organism>